<dbReference type="SUPFAM" id="SSF55729">
    <property type="entry name" value="Acyl-CoA N-acyltransferases (Nat)"/>
    <property type="match status" value="1"/>
</dbReference>
<sequence>MIKLTSPYEQCPSYETERLLLRLVKESDAKELLECYADPDAAALFNADNCPHNFICHTVEEMTNYITYWLEEYAGRGFVRFSVIDKQTQTAVGTVEMFSHAQLQKTGVMRIDLKSEAEKAELLTELLKLASSHFFTAFDVKHILTKAVPKATVRIDALLRSGYTAVQDNAVLPFADYYMK</sequence>
<reference evidence="2 3" key="1">
    <citation type="submission" date="2017-06" db="EMBL/GenBank/DDBJ databases">
        <title>Complete genome sequence of Paenibacillus donghaensis KCTC 13049T isolated from East Sea sediment, South Korea.</title>
        <authorList>
            <person name="Jung B.K."/>
            <person name="Hong S.-J."/>
            <person name="Shin J.-H."/>
        </authorList>
    </citation>
    <scope>NUCLEOTIDE SEQUENCE [LARGE SCALE GENOMIC DNA]</scope>
    <source>
        <strain evidence="2 3">KCTC 13049</strain>
    </source>
</reference>
<dbReference type="Gene3D" id="3.40.630.30">
    <property type="match status" value="1"/>
</dbReference>
<dbReference type="RefSeq" id="WP_087916495.1">
    <property type="nucleotide sequence ID" value="NZ_CP021780.1"/>
</dbReference>
<dbReference type="InterPro" id="IPR016181">
    <property type="entry name" value="Acyl_CoA_acyltransferase"/>
</dbReference>
<name>A0A2Z2KAJ0_9BACL</name>
<feature type="domain" description="N-acetyltransferase" evidence="1">
    <location>
        <begin position="18"/>
        <end position="152"/>
    </location>
</feature>
<dbReference type="AlphaFoldDB" id="A0A2Z2KAJ0"/>
<dbReference type="InterPro" id="IPR000182">
    <property type="entry name" value="GNAT_dom"/>
</dbReference>
<organism evidence="2 3">
    <name type="scientific">Paenibacillus donghaensis</name>
    <dbReference type="NCBI Taxonomy" id="414771"/>
    <lineage>
        <taxon>Bacteria</taxon>
        <taxon>Bacillati</taxon>
        <taxon>Bacillota</taxon>
        <taxon>Bacilli</taxon>
        <taxon>Bacillales</taxon>
        <taxon>Paenibacillaceae</taxon>
        <taxon>Paenibacillus</taxon>
    </lineage>
</organism>
<dbReference type="KEGG" id="pdh:B9T62_17940"/>
<evidence type="ECO:0000313" key="3">
    <source>
        <dbReference type="Proteomes" id="UP000249890"/>
    </source>
</evidence>
<protein>
    <recommendedName>
        <fullName evidence="1">N-acetyltransferase domain-containing protein</fullName>
    </recommendedName>
</protein>
<dbReference type="GO" id="GO:0016747">
    <property type="term" value="F:acyltransferase activity, transferring groups other than amino-acyl groups"/>
    <property type="evidence" value="ECO:0007669"/>
    <property type="project" value="InterPro"/>
</dbReference>
<evidence type="ECO:0000313" key="2">
    <source>
        <dbReference type="EMBL" id="ASA22497.1"/>
    </source>
</evidence>
<proteinExistence type="predicted"/>
<dbReference type="Proteomes" id="UP000249890">
    <property type="component" value="Chromosome"/>
</dbReference>
<evidence type="ECO:0000259" key="1">
    <source>
        <dbReference type="Pfam" id="PF13302"/>
    </source>
</evidence>
<dbReference type="PANTHER" id="PTHR43792">
    <property type="entry name" value="GNAT FAMILY, PUTATIVE (AFU_ORTHOLOGUE AFUA_3G00765)-RELATED-RELATED"/>
    <property type="match status" value="1"/>
</dbReference>
<accession>A0A2Z2KAJ0</accession>
<keyword evidence="3" id="KW-1185">Reference proteome</keyword>
<dbReference type="EMBL" id="CP021780">
    <property type="protein sequence ID" value="ASA22497.1"/>
    <property type="molecule type" value="Genomic_DNA"/>
</dbReference>
<dbReference type="OrthoDB" id="359038at2"/>
<dbReference type="Pfam" id="PF13302">
    <property type="entry name" value="Acetyltransf_3"/>
    <property type="match status" value="1"/>
</dbReference>
<dbReference type="InterPro" id="IPR051531">
    <property type="entry name" value="N-acetyltransferase"/>
</dbReference>
<gene>
    <name evidence="2" type="ORF">B9T62_17940</name>
</gene>